<evidence type="ECO:0000259" key="8">
    <source>
        <dbReference type="Pfam" id="PF01052"/>
    </source>
</evidence>
<dbReference type="GO" id="GO:0071973">
    <property type="term" value="P:bacterial-type flagellum-dependent cell motility"/>
    <property type="evidence" value="ECO:0007669"/>
    <property type="project" value="InterPro"/>
</dbReference>
<dbReference type="InterPro" id="IPR001172">
    <property type="entry name" value="FliN_T3SS_HrcQb"/>
</dbReference>
<feature type="domain" description="Flagellar motor switch protein FliN-like C-terminal" evidence="8">
    <location>
        <begin position="20"/>
        <end position="89"/>
    </location>
</feature>
<proteinExistence type="inferred from homology"/>
<reference evidence="9 10" key="1">
    <citation type="submission" date="2020-10" db="EMBL/GenBank/DDBJ databases">
        <title>Wide distribution of Phycisphaera-like planctomycetes from WD2101 soil group in peatlands and genome analysis of the first cultivated representative.</title>
        <authorList>
            <person name="Dedysh S.N."/>
            <person name="Beletsky A.V."/>
            <person name="Ivanova A."/>
            <person name="Kulichevskaya I.S."/>
            <person name="Suzina N.E."/>
            <person name="Philippov D.A."/>
            <person name="Rakitin A.L."/>
            <person name="Mardanov A.V."/>
            <person name="Ravin N.V."/>
        </authorList>
    </citation>
    <scope>NUCLEOTIDE SEQUENCE [LARGE SCALE GENOMIC DNA]</scope>
    <source>
        <strain evidence="9 10">M1803</strain>
    </source>
</reference>
<dbReference type="SUPFAM" id="SSF101801">
    <property type="entry name" value="Surface presentation of antigens (SPOA)"/>
    <property type="match status" value="1"/>
</dbReference>
<dbReference type="Proteomes" id="UP000593765">
    <property type="component" value="Chromosome"/>
</dbReference>
<dbReference type="KEGG" id="hbs:IPV69_20095"/>
<keyword evidence="6" id="KW-0283">Flagellar rotation</keyword>
<evidence type="ECO:0000256" key="5">
    <source>
        <dbReference type="ARBA" id="ARBA00022500"/>
    </source>
</evidence>
<name>A0A7M2WSW5_9BACT</name>
<keyword evidence="9" id="KW-0282">Flagellum</keyword>
<accession>A0A7M2WSW5</accession>
<dbReference type="Gene3D" id="2.30.330.10">
    <property type="entry name" value="SpoA-like"/>
    <property type="match status" value="1"/>
</dbReference>
<sequence length="102" mass="11203">MPLLQARPNPVSAQQQRLQRVLKLHVPVIVRLADRKILLSEVMRLGVGAIIEFVKSSSEPLELMINNKVVGQGETVKVGENFGLRITKVGDPKAILKAISGR</sequence>
<dbReference type="PRINTS" id="PR00956">
    <property type="entry name" value="FLGMOTORFLIN"/>
</dbReference>
<evidence type="ECO:0000256" key="2">
    <source>
        <dbReference type="ARBA" id="ARBA00009226"/>
    </source>
</evidence>
<dbReference type="PANTHER" id="PTHR43484">
    <property type="match status" value="1"/>
</dbReference>
<evidence type="ECO:0000256" key="6">
    <source>
        <dbReference type="ARBA" id="ARBA00022779"/>
    </source>
</evidence>
<evidence type="ECO:0000256" key="3">
    <source>
        <dbReference type="ARBA" id="ARBA00021897"/>
    </source>
</evidence>
<dbReference type="PANTHER" id="PTHR43484:SF1">
    <property type="entry name" value="FLAGELLAR MOTOR SWITCH PROTEIN FLIN"/>
    <property type="match status" value="1"/>
</dbReference>
<dbReference type="InterPro" id="IPR036429">
    <property type="entry name" value="SpoA-like_sf"/>
</dbReference>
<keyword evidence="9" id="KW-0966">Cell projection</keyword>
<dbReference type="GO" id="GO:0003774">
    <property type="term" value="F:cytoskeletal motor activity"/>
    <property type="evidence" value="ECO:0007669"/>
    <property type="project" value="InterPro"/>
</dbReference>
<dbReference type="GO" id="GO:0009425">
    <property type="term" value="C:bacterial-type flagellum basal body"/>
    <property type="evidence" value="ECO:0007669"/>
    <property type="project" value="InterPro"/>
</dbReference>
<dbReference type="InterPro" id="IPR051469">
    <property type="entry name" value="FliN/MopA/SpaO"/>
</dbReference>
<keyword evidence="5" id="KW-0145">Chemotaxis</keyword>
<dbReference type="EMBL" id="CP063458">
    <property type="protein sequence ID" value="QOV88523.1"/>
    <property type="molecule type" value="Genomic_DNA"/>
</dbReference>
<keyword evidence="10" id="KW-1185">Reference proteome</keyword>
<comment type="similarity">
    <text evidence="2">Belongs to the FliN/MopA/SpaO family.</text>
</comment>
<evidence type="ECO:0000256" key="1">
    <source>
        <dbReference type="ARBA" id="ARBA00004413"/>
    </source>
</evidence>
<dbReference type="GO" id="GO:0005886">
    <property type="term" value="C:plasma membrane"/>
    <property type="evidence" value="ECO:0007669"/>
    <property type="project" value="UniProtKB-SubCell"/>
</dbReference>
<dbReference type="RefSeq" id="WP_206291510.1">
    <property type="nucleotide sequence ID" value="NZ_CP063458.1"/>
</dbReference>
<evidence type="ECO:0000256" key="7">
    <source>
        <dbReference type="ARBA" id="ARBA00023136"/>
    </source>
</evidence>
<keyword evidence="7" id="KW-0472">Membrane</keyword>
<dbReference type="AlphaFoldDB" id="A0A7M2WSW5"/>
<dbReference type="GO" id="GO:0006935">
    <property type="term" value="P:chemotaxis"/>
    <property type="evidence" value="ECO:0007669"/>
    <property type="project" value="UniProtKB-KW"/>
</dbReference>
<gene>
    <name evidence="9" type="ORF">IPV69_20095</name>
</gene>
<organism evidence="9 10">
    <name type="scientific">Humisphaera borealis</name>
    <dbReference type="NCBI Taxonomy" id="2807512"/>
    <lineage>
        <taxon>Bacteria</taxon>
        <taxon>Pseudomonadati</taxon>
        <taxon>Planctomycetota</taxon>
        <taxon>Phycisphaerae</taxon>
        <taxon>Tepidisphaerales</taxon>
        <taxon>Tepidisphaeraceae</taxon>
        <taxon>Humisphaera</taxon>
    </lineage>
</organism>
<evidence type="ECO:0000313" key="10">
    <source>
        <dbReference type="Proteomes" id="UP000593765"/>
    </source>
</evidence>
<evidence type="ECO:0000313" key="9">
    <source>
        <dbReference type="EMBL" id="QOV88523.1"/>
    </source>
</evidence>
<evidence type="ECO:0000256" key="4">
    <source>
        <dbReference type="ARBA" id="ARBA00022475"/>
    </source>
</evidence>
<dbReference type="Pfam" id="PF01052">
    <property type="entry name" value="FliMN_C"/>
    <property type="match status" value="1"/>
</dbReference>
<keyword evidence="4" id="KW-1003">Cell membrane</keyword>
<protein>
    <recommendedName>
        <fullName evidence="3">Flagellar motor switch protein FliN</fullName>
    </recommendedName>
</protein>
<comment type="subcellular location">
    <subcellularLocation>
        <location evidence="1">Cell membrane</location>
        <topology evidence="1">Peripheral membrane protein</topology>
        <orientation evidence="1">Cytoplasmic side</orientation>
    </subcellularLocation>
</comment>
<keyword evidence="9" id="KW-0969">Cilium</keyword>
<dbReference type="InterPro" id="IPR001543">
    <property type="entry name" value="FliN-like_C"/>
</dbReference>